<reference evidence="1" key="1">
    <citation type="journal article" date="2014" name="Front. Microbiol.">
        <title>High frequency of phylogenetically diverse reductive dehalogenase-homologous genes in deep subseafloor sedimentary metagenomes.</title>
        <authorList>
            <person name="Kawai M."/>
            <person name="Futagami T."/>
            <person name="Toyoda A."/>
            <person name="Takaki Y."/>
            <person name="Nishi S."/>
            <person name="Hori S."/>
            <person name="Arai W."/>
            <person name="Tsubouchi T."/>
            <person name="Morono Y."/>
            <person name="Uchiyama I."/>
            <person name="Ito T."/>
            <person name="Fujiyama A."/>
            <person name="Inagaki F."/>
            <person name="Takami H."/>
        </authorList>
    </citation>
    <scope>NUCLEOTIDE SEQUENCE</scope>
    <source>
        <strain evidence="1">Expedition CK06-06</strain>
    </source>
</reference>
<dbReference type="EMBL" id="BARS01016658">
    <property type="protein sequence ID" value="GAF89334.1"/>
    <property type="molecule type" value="Genomic_DNA"/>
</dbReference>
<accession>X0T802</accession>
<protein>
    <submittedName>
        <fullName evidence="1">Uncharacterized protein</fullName>
    </submittedName>
</protein>
<feature type="non-terminal residue" evidence="1">
    <location>
        <position position="201"/>
    </location>
</feature>
<organism evidence="1">
    <name type="scientific">marine sediment metagenome</name>
    <dbReference type="NCBI Taxonomy" id="412755"/>
    <lineage>
        <taxon>unclassified sequences</taxon>
        <taxon>metagenomes</taxon>
        <taxon>ecological metagenomes</taxon>
    </lineage>
</organism>
<proteinExistence type="predicted"/>
<gene>
    <name evidence="1" type="ORF">S01H1_27372</name>
</gene>
<dbReference type="AlphaFoldDB" id="X0T802"/>
<name>X0T802_9ZZZZ</name>
<sequence length="201" mass="21777">MVRGFPDYSPGAARSEQGEFLPAIALAPTWFIDDFESPILKWAVTVGTGALDSTPAIGAADSPIYNGSTCLKITGALGGTGQVTRYIVIPSLVTRHGISLVFRLGTLADFHATDPNAFVVLVSYHLSNFIHIAGIGYNPNTGIWSITTDLGATWIPVLTYRVRVITSHYLKLVYDMDSLTLAWLYVDHNKVDLRAYAISSA</sequence>
<evidence type="ECO:0000313" key="1">
    <source>
        <dbReference type="EMBL" id="GAF89334.1"/>
    </source>
</evidence>
<comment type="caution">
    <text evidence="1">The sequence shown here is derived from an EMBL/GenBank/DDBJ whole genome shotgun (WGS) entry which is preliminary data.</text>
</comment>